<dbReference type="InterPro" id="IPR000639">
    <property type="entry name" value="Epox_hydrolase-like"/>
</dbReference>
<gene>
    <name evidence="5" type="ORF">M409DRAFT_29366</name>
</gene>
<dbReference type="InterPro" id="IPR016292">
    <property type="entry name" value="Epoxide_hydrolase"/>
</dbReference>
<dbReference type="EMBL" id="ML993628">
    <property type="protein sequence ID" value="KAF2160277.1"/>
    <property type="molecule type" value="Genomic_DNA"/>
</dbReference>
<name>A0A6A6BZQ2_ZASCE</name>
<reference evidence="5" key="1">
    <citation type="journal article" date="2020" name="Stud. Mycol.">
        <title>101 Dothideomycetes genomes: a test case for predicting lifestyles and emergence of pathogens.</title>
        <authorList>
            <person name="Haridas S."/>
            <person name="Albert R."/>
            <person name="Binder M."/>
            <person name="Bloem J."/>
            <person name="Labutti K."/>
            <person name="Salamov A."/>
            <person name="Andreopoulos B."/>
            <person name="Baker S."/>
            <person name="Barry K."/>
            <person name="Bills G."/>
            <person name="Bluhm B."/>
            <person name="Cannon C."/>
            <person name="Castanera R."/>
            <person name="Culley D."/>
            <person name="Daum C."/>
            <person name="Ezra D."/>
            <person name="Gonzalez J."/>
            <person name="Henrissat B."/>
            <person name="Kuo A."/>
            <person name="Liang C."/>
            <person name="Lipzen A."/>
            <person name="Lutzoni F."/>
            <person name="Magnuson J."/>
            <person name="Mondo S."/>
            <person name="Nolan M."/>
            <person name="Ohm R."/>
            <person name="Pangilinan J."/>
            <person name="Park H.-J."/>
            <person name="Ramirez L."/>
            <person name="Alfaro M."/>
            <person name="Sun H."/>
            <person name="Tritt A."/>
            <person name="Yoshinaga Y."/>
            <person name="Zwiers L.-H."/>
            <person name="Turgeon B."/>
            <person name="Goodwin S."/>
            <person name="Spatafora J."/>
            <person name="Crous P."/>
            <person name="Grigoriev I."/>
        </authorList>
    </citation>
    <scope>NUCLEOTIDE SEQUENCE</scope>
    <source>
        <strain evidence="5">ATCC 36951</strain>
    </source>
</reference>
<dbReference type="InterPro" id="IPR029058">
    <property type="entry name" value="AB_hydrolase_fold"/>
</dbReference>
<dbReference type="GO" id="GO:0004301">
    <property type="term" value="F:epoxide hydrolase activity"/>
    <property type="evidence" value="ECO:0007669"/>
    <property type="project" value="TreeGrafter"/>
</dbReference>
<dbReference type="GeneID" id="54562704"/>
<dbReference type="RefSeq" id="XP_033661166.1">
    <property type="nucleotide sequence ID" value="XM_033809432.1"/>
</dbReference>
<accession>A0A6A6BZQ2</accession>
<evidence type="ECO:0000256" key="1">
    <source>
        <dbReference type="ARBA" id="ARBA00010088"/>
    </source>
</evidence>
<dbReference type="PANTHER" id="PTHR21661:SF79">
    <property type="entry name" value="EPOXIDE HYDROLASE"/>
    <property type="match status" value="1"/>
</dbReference>
<comment type="similarity">
    <text evidence="1">Belongs to the peptidase S33 family.</text>
</comment>
<evidence type="ECO:0000313" key="6">
    <source>
        <dbReference type="Proteomes" id="UP000799537"/>
    </source>
</evidence>
<dbReference type="PRINTS" id="PR00412">
    <property type="entry name" value="EPOXHYDRLASE"/>
</dbReference>
<sequence length="392" mass="44390">MSHTRSKTAVSAILPFNVGFPSADIHRLQATLKDARIPTSDIVPGSGNEYGMPTNWATSLYNHWLHKFSLDDALNRMKRMGTHQLTHIEEMQVHFVHRPSQNPDAIPLLLVHGWPGSFYEFSEVVDSLAEGEKDKPAFHCVVPSLPGFCWSSAPQRRGWTMKDTARLFHKLMGRLGYDKYCVQAGDWGQFVARELGAKYSDSCRTVHLNFCPGALPEGVEPVDRESKVAAKAVDWRTNHIGYAVLMRTRPQTLGWMLMDNPIGIMAFVGEKYHEAASPSVSSSPAWFDHILATVSLYYFTRCIMTASLPYYENIRHDQFAEYCTRVENTIKCPLGYTSMFYDTSPNSRKAVARTGNLVWYKERDYAGHFACLEDPRGIVEDVREVVGSHWSK</sequence>
<feature type="active site" description="Proton donor" evidence="3">
    <location>
        <position position="310"/>
    </location>
</feature>
<feature type="active site" description="Nucleophile" evidence="3">
    <location>
        <position position="186"/>
    </location>
</feature>
<dbReference type="PIRSF" id="PIRSF001112">
    <property type="entry name" value="Epoxide_hydrolase"/>
    <property type="match status" value="1"/>
</dbReference>
<dbReference type="GO" id="GO:0097176">
    <property type="term" value="P:epoxide metabolic process"/>
    <property type="evidence" value="ECO:0007669"/>
    <property type="project" value="TreeGrafter"/>
</dbReference>
<keyword evidence="6" id="KW-1185">Reference proteome</keyword>
<keyword evidence="2" id="KW-0378">Hydrolase</keyword>
<protein>
    <recommendedName>
        <fullName evidence="4">Epoxide hydrolase N-terminal domain-containing protein</fullName>
    </recommendedName>
</protein>
<dbReference type="Gene3D" id="3.40.50.1820">
    <property type="entry name" value="alpha/beta hydrolase"/>
    <property type="match status" value="1"/>
</dbReference>
<dbReference type="Pfam" id="PF06441">
    <property type="entry name" value="EHN"/>
    <property type="match status" value="1"/>
</dbReference>
<dbReference type="SUPFAM" id="SSF53474">
    <property type="entry name" value="alpha/beta-Hydrolases"/>
    <property type="match status" value="1"/>
</dbReference>
<evidence type="ECO:0000256" key="3">
    <source>
        <dbReference type="PIRSR" id="PIRSR001112-1"/>
    </source>
</evidence>
<organism evidence="5 6">
    <name type="scientific">Zasmidium cellare ATCC 36951</name>
    <dbReference type="NCBI Taxonomy" id="1080233"/>
    <lineage>
        <taxon>Eukaryota</taxon>
        <taxon>Fungi</taxon>
        <taxon>Dikarya</taxon>
        <taxon>Ascomycota</taxon>
        <taxon>Pezizomycotina</taxon>
        <taxon>Dothideomycetes</taxon>
        <taxon>Dothideomycetidae</taxon>
        <taxon>Mycosphaerellales</taxon>
        <taxon>Mycosphaerellaceae</taxon>
        <taxon>Zasmidium</taxon>
    </lineage>
</organism>
<proteinExistence type="inferred from homology"/>
<evidence type="ECO:0000313" key="5">
    <source>
        <dbReference type="EMBL" id="KAF2160277.1"/>
    </source>
</evidence>
<evidence type="ECO:0000259" key="4">
    <source>
        <dbReference type="Pfam" id="PF06441"/>
    </source>
</evidence>
<dbReference type="OrthoDB" id="7130006at2759"/>
<feature type="domain" description="Epoxide hydrolase N-terminal" evidence="4">
    <location>
        <begin position="14"/>
        <end position="121"/>
    </location>
</feature>
<dbReference type="InterPro" id="IPR010497">
    <property type="entry name" value="Epoxide_hydro_N"/>
</dbReference>
<feature type="active site" description="Proton acceptor" evidence="3">
    <location>
        <position position="368"/>
    </location>
</feature>
<dbReference type="PANTHER" id="PTHR21661">
    <property type="entry name" value="EPOXIDE HYDROLASE 1-RELATED"/>
    <property type="match status" value="1"/>
</dbReference>
<dbReference type="AlphaFoldDB" id="A0A6A6BZQ2"/>
<dbReference type="Proteomes" id="UP000799537">
    <property type="component" value="Unassembled WGS sequence"/>
</dbReference>
<evidence type="ECO:0000256" key="2">
    <source>
        <dbReference type="ARBA" id="ARBA00022801"/>
    </source>
</evidence>